<comment type="similarity">
    <text evidence="8">Belongs to the MenA family. Type 1 subfamily.</text>
</comment>
<dbReference type="GO" id="GO:0042371">
    <property type="term" value="P:vitamin K biosynthetic process"/>
    <property type="evidence" value="ECO:0007669"/>
    <property type="project" value="TreeGrafter"/>
</dbReference>
<evidence type="ECO:0000256" key="2">
    <source>
        <dbReference type="ARBA" id="ARBA00022428"/>
    </source>
</evidence>
<feature type="transmembrane region" description="Helical" evidence="8">
    <location>
        <begin position="119"/>
        <end position="139"/>
    </location>
</feature>
<keyword evidence="5 8" id="KW-0812">Transmembrane</keyword>
<dbReference type="InterPro" id="IPR026046">
    <property type="entry name" value="UBIAD1"/>
</dbReference>
<comment type="catalytic activity">
    <reaction evidence="8">
        <text>an all-trans-polyprenyl diphosphate + 1,4-dihydroxy-2-naphthoate + H(+) = a 2-demethylmenaquinol + CO2 + diphosphate</text>
        <dbReference type="Rhea" id="RHEA:26478"/>
        <dbReference type="Rhea" id="RHEA-COMP:9563"/>
        <dbReference type="Rhea" id="RHEA-COMP:9564"/>
        <dbReference type="ChEBI" id="CHEBI:11173"/>
        <dbReference type="ChEBI" id="CHEBI:15378"/>
        <dbReference type="ChEBI" id="CHEBI:16526"/>
        <dbReference type="ChEBI" id="CHEBI:33019"/>
        <dbReference type="ChEBI" id="CHEBI:55437"/>
        <dbReference type="ChEBI" id="CHEBI:58914"/>
        <dbReference type="EC" id="2.5.1.74"/>
    </reaction>
</comment>
<feature type="transmembrane region" description="Helical" evidence="8">
    <location>
        <begin position="92"/>
        <end position="113"/>
    </location>
</feature>
<keyword evidence="2 8" id="KW-0474">Menaquinone biosynthesis</keyword>
<evidence type="ECO:0000256" key="4">
    <source>
        <dbReference type="ARBA" id="ARBA00022679"/>
    </source>
</evidence>
<evidence type="ECO:0000256" key="1">
    <source>
        <dbReference type="ARBA" id="ARBA00004141"/>
    </source>
</evidence>
<keyword evidence="4 8" id="KW-0808">Transferase</keyword>
<feature type="transmembrane region" description="Helical" evidence="8">
    <location>
        <begin position="50"/>
        <end position="71"/>
    </location>
</feature>
<comment type="pathway">
    <text evidence="8">Quinol/quinone metabolism; menaquinone biosynthesis; menaquinol from 1,4-dihydroxy-2-naphthoate: step 1/2.</text>
</comment>
<feature type="transmembrane region" description="Helical" evidence="8">
    <location>
        <begin position="249"/>
        <end position="268"/>
    </location>
</feature>
<comment type="subcellular location">
    <subcellularLocation>
        <location evidence="8">Cell membrane</location>
        <topology evidence="8">Multi-pass membrane protein</topology>
    </subcellularLocation>
    <subcellularLocation>
        <location evidence="1">Membrane</location>
        <topology evidence="1">Multi-pass membrane protein</topology>
    </subcellularLocation>
</comment>
<keyword evidence="6 8" id="KW-1133">Transmembrane helix</keyword>
<dbReference type="NCBIfam" id="NF004751">
    <property type="entry name" value="PRK06080.1-3"/>
    <property type="match status" value="1"/>
</dbReference>
<evidence type="ECO:0000313" key="10">
    <source>
        <dbReference type="EMBL" id="APJ04929.1"/>
    </source>
</evidence>
<feature type="transmembrane region" description="Helical" evidence="8">
    <location>
        <begin position="222"/>
        <end position="243"/>
    </location>
</feature>
<name>A0A1L4D420_9BACT</name>
<dbReference type="OrthoDB" id="5289636at2"/>
<dbReference type="EMBL" id="CP017834">
    <property type="protein sequence ID" value="APJ04929.1"/>
    <property type="molecule type" value="Genomic_DNA"/>
</dbReference>
<keyword evidence="11" id="KW-1185">Reference proteome</keyword>
<accession>A0A1L4D420</accession>
<dbReference type="KEGG" id="saqi:AXG55_13905"/>
<dbReference type="Pfam" id="PF01040">
    <property type="entry name" value="UbiA"/>
    <property type="match status" value="1"/>
</dbReference>
<dbReference type="Proteomes" id="UP000184731">
    <property type="component" value="Chromosome"/>
</dbReference>
<dbReference type="GO" id="GO:0046428">
    <property type="term" value="F:1,4-dihydroxy-2-naphthoate polyprenyltransferase activity"/>
    <property type="evidence" value="ECO:0007669"/>
    <property type="project" value="UniProtKB-UniRule"/>
</dbReference>
<keyword evidence="7 8" id="KW-0472">Membrane</keyword>
<dbReference type="GO" id="GO:0005886">
    <property type="term" value="C:plasma membrane"/>
    <property type="evidence" value="ECO:0007669"/>
    <property type="project" value="UniProtKB-SubCell"/>
</dbReference>
<evidence type="ECO:0000256" key="5">
    <source>
        <dbReference type="ARBA" id="ARBA00022692"/>
    </source>
</evidence>
<dbReference type="CDD" id="cd13962">
    <property type="entry name" value="PT_UbiA_UBIAD1"/>
    <property type="match status" value="1"/>
</dbReference>
<comment type="function">
    <text evidence="8">Conversion of 1,4-dihydroxy-2-naphthoate (DHNA) to demethylmenaquinone (DMK).</text>
</comment>
<dbReference type="Gene3D" id="1.10.357.140">
    <property type="entry name" value="UbiA prenyltransferase"/>
    <property type="match status" value="1"/>
</dbReference>
<reference evidence="10 11" key="1">
    <citation type="submission" date="2016-10" db="EMBL/GenBank/DDBJ databases">
        <title>Silvanigrella aquatica sp. nov., isolated from a freshwater lake located in the Black Forest, Germany, description of Silvanigrellaceae fam. nov., Silvanigrellales ord. nov., reclassification of the order Bdellovibrionales in the class Oligoflexia, reclassification of the families Bacteriovoracaceae and Halobacteriovoraceae in the new order Bacteriovoracales ord. nov., and reclassification of the family Pseudobacteriovoracaceae in the order Oligoflexiales.</title>
        <authorList>
            <person name="Hahn M.W."/>
            <person name="Schmidt J."/>
            <person name="Koll U."/>
            <person name="Rohde M."/>
            <person name="Verbag S."/>
            <person name="Pitt A."/>
            <person name="Nakai R."/>
            <person name="Naganuma T."/>
            <person name="Lang E."/>
        </authorList>
    </citation>
    <scope>NUCLEOTIDE SEQUENCE [LARGE SCALE GENOMIC DNA]</scope>
    <source>
        <strain evidence="10 11">MWH-Nonnen-W8red</strain>
    </source>
</reference>
<gene>
    <name evidence="8" type="primary">menA</name>
    <name evidence="10" type="ORF">AXG55_13905</name>
</gene>
<feature type="transmembrane region" description="Helical" evidence="8">
    <location>
        <begin position="280"/>
        <end position="300"/>
    </location>
</feature>
<dbReference type="PIRSF" id="PIRSF005355">
    <property type="entry name" value="UBIAD1"/>
    <property type="match status" value="1"/>
</dbReference>
<evidence type="ECO:0000256" key="6">
    <source>
        <dbReference type="ARBA" id="ARBA00022989"/>
    </source>
</evidence>
<evidence type="ECO:0000256" key="3">
    <source>
        <dbReference type="ARBA" id="ARBA00022475"/>
    </source>
</evidence>
<dbReference type="PANTHER" id="PTHR13929:SF0">
    <property type="entry name" value="UBIA PRENYLTRANSFERASE DOMAIN-CONTAINING PROTEIN 1"/>
    <property type="match status" value="1"/>
</dbReference>
<feature type="transmembrane region" description="Helical" evidence="8">
    <location>
        <begin position="178"/>
        <end position="201"/>
    </location>
</feature>
<evidence type="ECO:0000256" key="7">
    <source>
        <dbReference type="ARBA" id="ARBA00023136"/>
    </source>
</evidence>
<evidence type="ECO:0000256" key="8">
    <source>
        <dbReference type="HAMAP-Rule" id="MF_01937"/>
    </source>
</evidence>
<dbReference type="AlphaFoldDB" id="A0A1L4D420"/>
<dbReference type="InterPro" id="IPR044878">
    <property type="entry name" value="UbiA_sf"/>
</dbReference>
<dbReference type="InterPro" id="IPR004657">
    <property type="entry name" value="MenA"/>
</dbReference>
<feature type="transmembrane region" description="Helical" evidence="8">
    <location>
        <begin position="20"/>
        <end position="38"/>
    </location>
</feature>
<dbReference type="GO" id="GO:0009234">
    <property type="term" value="P:menaquinone biosynthetic process"/>
    <property type="evidence" value="ECO:0007669"/>
    <property type="project" value="UniProtKB-UniRule"/>
</dbReference>
<dbReference type="InterPro" id="IPR000537">
    <property type="entry name" value="UbiA_prenyltransferase"/>
</dbReference>
<feature type="transmembrane region" description="Helical" evidence="8">
    <location>
        <begin position="146"/>
        <end position="172"/>
    </location>
</feature>
<dbReference type="PANTHER" id="PTHR13929">
    <property type="entry name" value="1,4-DIHYDROXY-2-NAPHTHOATE OCTAPRENYLTRANSFERASE"/>
    <property type="match status" value="1"/>
</dbReference>
<evidence type="ECO:0000256" key="9">
    <source>
        <dbReference type="NCBIfam" id="TIGR00751"/>
    </source>
</evidence>
<dbReference type="HAMAP" id="MF_01937">
    <property type="entry name" value="MenA_1"/>
    <property type="match status" value="1"/>
</dbReference>
<sequence>MDFFMNKIIPWFLASRPKTLTAAFTPIFVGTAVAMVALKPSGEKVNWNLSLLALLASIFIQIGTNFVNDALDFKKGADNDKRIGPKRVAQSGLLTPKQVIFGGFLSFFIAILFGLPLVFQGGIFILAIGIISLICGYLYTGGPYPLAYVGLGELFVILFFGLAAVGGVFYIHTGYFTLPAFVAGLQIGLLATVLISINNFRDFKGDKTVGKMTLAARFGKKFARFEIVSLFSMTYLLNIFWIYEGHRAAALLSFLSLPIAILVINGILFQEPSKIFNKYLGMSALVQIIFGILMGIGFIIG</sequence>
<dbReference type="EC" id="2.5.1.74" evidence="8 9"/>
<evidence type="ECO:0000313" key="11">
    <source>
        <dbReference type="Proteomes" id="UP000184731"/>
    </source>
</evidence>
<dbReference type="STRING" id="1915309.AXG55_13905"/>
<dbReference type="NCBIfam" id="TIGR00751">
    <property type="entry name" value="menA"/>
    <property type="match status" value="1"/>
</dbReference>
<protein>
    <recommendedName>
        <fullName evidence="8 9">1,4-dihydroxy-2-naphthoate octaprenyltransferase</fullName>
        <shortName evidence="8">DHNA-octaprenyltransferase</shortName>
        <ecNumber evidence="8 9">2.5.1.74</ecNumber>
    </recommendedName>
</protein>
<dbReference type="UniPathway" id="UPA00079">
    <property type="reaction ID" value="UER00168"/>
</dbReference>
<proteinExistence type="inferred from homology"/>
<organism evidence="10 11">
    <name type="scientific">Silvanigrella aquatica</name>
    <dbReference type="NCBI Taxonomy" id="1915309"/>
    <lineage>
        <taxon>Bacteria</taxon>
        <taxon>Pseudomonadati</taxon>
        <taxon>Bdellovibrionota</taxon>
        <taxon>Oligoflexia</taxon>
        <taxon>Silvanigrellales</taxon>
        <taxon>Silvanigrellaceae</taxon>
        <taxon>Silvanigrella</taxon>
    </lineage>
</organism>
<keyword evidence="3 8" id="KW-1003">Cell membrane</keyword>